<evidence type="ECO:0000313" key="5">
    <source>
        <dbReference type="EMBL" id="MBL0424253.1"/>
    </source>
</evidence>
<dbReference type="SUPFAM" id="SSF48008">
    <property type="entry name" value="GntR ligand-binding domain-like"/>
    <property type="match status" value="1"/>
</dbReference>
<dbReference type="Gene3D" id="1.10.10.10">
    <property type="entry name" value="Winged helix-like DNA-binding domain superfamily/Winged helix DNA-binding domain"/>
    <property type="match status" value="1"/>
</dbReference>
<dbReference type="Pfam" id="PF00392">
    <property type="entry name" value="GntR"/>
    <property type="match status" value="1"/>
</dbReference>
<dbReference type="InterPro" id="IPR011711">
    <property type="entry name" value="GntR_C"/>
</dbReference>
<dbReference type="Pfam" id="PF07729">
    <property type="entry name" value="FCD"/>
    <property type="match status" value="1"/>
</dbReference>
<dbReference type="InterPro" id="IPR036388">
    <property type="entry name" value="WH-like_DNA-bd_sf"/>
</dbReference>
<dbReference type="EMBL" id="JAEQND010000002">
    <property type="protein sequence ID" value="MBL0424253.1"/>
    <property type="molecule type" value="Genomic_DNA"/>
</dbReference>
<dbReference type="PANTHER" id="PTHR43537">
    <property type="entry name" value="TRANSCRIPTIONAL REGULATOR, GNTR FAMILY"/>
    <property type="match status" value="1"/>
</dbReference>
<feature type="domain" description="HTH gntR-type" evidence="4">
    <location>
        <begin position="8"/>
        <end position="75"/>
    </location>
</feature>
<dbReference type="PRINTS" id="PR00035">
    <property type="entry name" value="HTHGNTR"/>
</dbReference>
<dbReference type="RefSeq" id="WP_201687491.1">
    <property type="nucleotide sequence ID" value="NZ_JAEQND010000002.1"/>
</dbReference>
<dbReference type="InterPro" id="IPR000524">
    <property type="entry name" value="Tscrpt_reg_HTH_GntR"/>
</dbReference>
<proteinExistence type="predicted"/>
<protein>
    <submittedName>
        <fullName evidence="5">GntR family transcriptional regulator</fullName>
    </submittedName>
</protein>
<dbReference type="PANTHER" id="PTHR43537:SF41">
    <property type="entry name" value="TRANSCRIPTIONAL REGULATORY PROTEIN"/>
    <property type="match status" value="1"/>
</dbReference>
<dbReference type="CDD" id="cd07377">
    <property type="entry name" value="WHTH_GntR"/>
    <property type="match status" value="1"/>
</dbReference>
<dbReference type="SMART" id="SM00345">
    <property type="entry name" value="HTH_GNTR"/>
    <property type="match status" value="1"/>
</dbReference>
<accession>A0ABS1JJ53</accession>
<dbReference type="InterPro" id="IPR008920">
    <property type="entry name" value="TF_FadR/GntR_C"/>
</dbReference>
<comment type="caution">
    <text evidence="5">The sequence shown here is derived from an EMBL/GenBank/DDBJ whole genome shotgun (WGS) entry which is preliminary data.</text>
</comment>
<evidence type="ECO:0000256" key="3">
    <source>
        <dbReference type="ARBA" id="ARBA00023163"/>
    </source>
</evidence>
<organism evidence="5 6">
    <name type="scientific">Ramlibacter alkalitolerans</name>
    <dbReference type="NCBI Taxonomy" id="2039631"/>
    <lineage>
        <taxon>Bacteria</taxon>
        <taxon>Pseudomonadati</taxon>
        <taxon>Pseudomonadota</taxon>
        <taxon>Betaproteobacteria</taxon>
        <taxon>Burkholderiales</taxon>
        <taxon>Comamonadaceae</taxon>
        <taxon>Ramlibacter</taxon>
    </lineage>
</organism>
<dbReference type="InterPro" id="IPR036390">
    <property type="entry name" value="WH_DNA-bd_sf"/>
</dbReference>
<dbReference type="SMART" id="SM00895">
    <property type="entry name" value="FCD"/>
    <property type="match status" value="1"/>
</dbReference>
<gene>
    <name evidence="5" type="ORF">JI746_03950</name>
</gene>
<name>A0ABS1JJ53_9BURK</name>
<dbReference type="PROSITE" id="PS50949">
    <property type="entry name" value="HTH_GNTR"/>
    <property type="match status" value="1"/>
</dbReference>
<keyword evidence="2" id="KW-0238">DNA-binding</keyword>
<evidence type="ECO:0000256" key="1">
    <source>
        <dbReference type="ARBA" id="ARBA00023015"/>
    </source>
</evidence>
<evidence type="ECO:0000256" key="2">
    <source>
        <dbReference type="ARBA" id="ARBA00023125"/>
    </source>
</evidence>
<keyword evidence="6" id="KW-1185">Reference proteome</keyword>
<reference evidence="5 6" key="1">
    <citation type="journal article" date="2017" name="Int. J. Syst. Evol. Microbiol.">
        <title>Ramlibacter alkalitolerans sp. nov., alkali-tolerant bacterium isolated from soil of ginseng.</title>
        <authorList>
            <person name="Lee D.H."/>
            <person name="Cha C.J."/>
        </authorList>
    </citation>
    <scope>NUCLEOTIDE SEQUENCE [LARGE SCALE GENOMIC DNA]</scope>
    <source>
        <strain evidence="5 6">KACC 19305</strain>
    </source>
</reference>
<dbReference type="Proteomes" id="UP000622707">
    <property type="component" value="Unassembled WGS sequence"/>
</dbReference>
<evidence type="ECO:0000313" key="6">
    <source>
        <dbReference type="Proteomes" id="UP000622707"/>
    </source>
</evidence>
<keyword evidence="1" id="KW-0805">Transcription regulation</keyword>
<sequence>MPASSIALTTSSAVTGLLRQSLDQGRWASGEPLRQEEIAAELGVSRVPVREALFQLQAEGLLRMVPNKGMYVRTVSAAELRELFRLRQIIESDVLADAVPLHTTASINRVETIQAALDKASAVADWIVGDREFHEALYAPAQRSESMAIVRRLRFQVDRYYYARMKPGTRAQGWHEEHHALLRALRRRDAKAALKVLQAHLAETERSALAALPPA</sequence>
<dbReference type="SUPFAM" id="SSF46785">
    <property type="entry name" value="Winged helix' DNA-binding domain"/>
    <property type="match status" value="1"/>
</dbReference>
<keyword evidence="3" id="KW-0804">Transcription</keyword>
<dbReference type="Gene3D" id="1.20.120.530">
    <property type="entry name" value="GntR ligand-binding domain-like"/>
    <property type="match status" value="1"/>
</dbReference>
<evidence type="ECO:0000259" key="4">
    <source>
        <dbReference type="PROSITE" id="PS50949"/>
    </source>
</evidence>